<dbReference type="CDD" id="cd11525">
    <property type="entry name" value="SYLF_SH3YL1_like"/>
    <property type="match status" value="1"/>
</dbReference>
<dbReference type="OrthoDB" id="443981at2759"/>
<dbReference type="InterPro" id="IPR007461">
    <property type="entry name" value="Ysc84_actin-binding"/>
</dbReference>
<dbReference type="Proteomes" id="UP000249723">
    <property type="component" value="Unassembled WGS sequence"/>
</dbReference>
<proteinExistence type="predicted"/>
<accession>A0A2X0L3Z3</accession>
<sequence length="286" mass="29232">MSMLNKFSEAARKVGTQATAFGNTVAREVQEGGQKTLTGFRLENECAKSAKILASFLADPENPESALNAIPKAVLKNAKGLAIFTVLKAGFVWSGKAGSGVVLARLEDGTWSAPSCIATGGVGFGLQIGADLSEFVIVLNSTEAVNAFAKGGNLTLGGALSAAAGPIGVGGAVNTAILNPAPMFTYSKSKGLFAGASLEGTMLIERKDANKDFYGQLISAVDLLGGKIPPPEAASAMYETIEAAEAVDETGLPDQAYVVSEGTLAETTPLAQGVRSGIPIFDASKQ</sequence>
<dbReference type="GO" id="GO:0030479">
    <property type="term" value="C:actin cortical patch"/>
    <property type="evidence" value="ECO:0007669"/>
    <property type="project" value="TreeGrafter"/>
</dbReference>
<dbReference type="InterPro" id="IPR051702">
    <property type="entry name" value="SH3_domain_YSC84-like"/>
</dbReference>
<dbReference type="GO" id="GO:0035091">
    <property type="term" value="F:phosphatidylinositol binding"/>
    <property type="evidence" value="ECO:0007669"/>
    <property type="project" value="TreeGrafter"/>
</dbReference>
<evidence type="ECO:0000313" key="3">
    <source>
        <dbReference type="Proteomes" id="UP000249723"/>
    </source>
</evidence>
<dbReference type="PANTHER" id="PTHR15629:SF7">
    <property type="entry name" value="YSC84 ACTIN-BINDING DOMAIN-CONTAINING PROTEIN"/>
    <property type="match status" value="1"/>
</dbReference>
<keyword evidence="3" id="KW-1185">Reference proteome</keyword>
<evidence type="ECO:0000313" key="2">
    <source>
        <dbReference type="EMBL" id="SCZ87921.1"/>
    </source>
</evidence>
<dbReference type="AlphaFoldDB" id="A0A2X0L3Z3"/>
<reference evidence="3" key="1">
    <citation type="submission" date="2016-10" db="EMBL/GenBank/DDBJ databases">
        <authorList>
            <person name="Jeantristanb JTB J.-T."/>
            <person name="Ricardo R."/>
        </authorList>
    </citation>
    <scope>NUCLEOTIDE SEQUENCE [LARGE SCALE GENOMIC DNA]</scope>
</reference>
<dbReference type="GO" id="GO:0051017">
    <property type="term" value="P:actin filament bundle assembly"/>
    <property type="evidence" value="ECO:0007669"/>
    <property type="project" value="TreeGrafter"/>
</dbReference>
<gene>
    <name evidence="2" type="ORF">BZ3500_MVSOF-1268-A1-R1_CHR2-3G05389</name>
</gene>
<protein>
    <submittedName>
        <fullName evidence="2">BZ3500_MvSof-1268-A1-R1_Chr2-3g05389 protein</fullName>
    </submittedName>
</protein>
<dbReference type="InterPro" id="IPR033643">
    <property type="entry name" value="SYLF_SH3YL1-like"/>
</dbReference>
<dbReference type="EMBL" id="FMWP01000011">
    <property type="protein sequence ID" value="SCZ87921.1"/>
    <property type="molecule type" value="Genomic_DNA"/>
</dbReference>
<dbReference type="STRING" id="289078.A0A2X0L3Z3"/>
<name>A0A2X0L3Z3_9BASI</name>
<dbReference type="Pfam" id="PF04366">
    <property type="entry name" value="Ysc84"/>
    <property type="match status" value="1"/>
</dbReference>
<evidence type="ECO:0000259" key="1">
    <source>
        <dbReference type="Pfam" id="PF04366"/>
    </source>
</evidence>
<dbReference type="PANTHER" id="PTHR15629">
    <property type="entry name" value="SH3YL1 PROTEIN"/>
    <property type="match status" value="1"/>
</dbReference>
<dbReference type="GO" id="GO:0051015">
    <property type="term" value="F:actin filament binding"/>
    <property type="evidence" value="ECO:0007669"/>
    <property type="project" value="TreeGrafter"/>
</dbReference>
<organism evidence="2 3">
    <name type="scientific">Microbotryum saponariae</name>
    <dbReference type="NCBI Taxonomy" id="289078"/>
    <lineage>
        <taxon>Eukaryota</taxon>
        <taxon>Fungi</taxon>
        <taxon>Dikarya</taxon>
        <taxon>Basidiomycota</taxon>
        <taxon>Pucciniomycotina</taxon>
        <taxon>Microbotryomycetes</taxon>
        <taxon>Microbotryales</taxon>
        <taxon>Microbotryaceae</taxon>
        <taxon>Microbotryum</taxon>
    </lineage>
</organism>
<feature type="domain" description="Ysc84 actin-binding" evidence="1">
    <location>
        <begin position="121"/>
        <end position="244"/>
    </location>
</feature>
<dbReference type="GO" id="GO:0051666">
    <property type="term" value="P:actin cortical patch localization"/>
    <property type="evidence" value="ECO:0007669"/>
    <property type="project" value="TreeGrafter"/>
</dbReference>